<dbReference type="AlphaFoldDB" id="A0A7X0M5W3"/>
<comment type="caution">
    <text evidence="2">The sequence shown here is derived from an EMBL/GenBank/DDBJ whole genome shotgun (WGS) entry which is preliminary data.</text>
</comment>
<evidence type="ECO:0000313" key="3">
    <source>
        <dbReference type="Proteomes" id="UP000555564"/>
    </source>
</evidence>
<dbReference type="Gene3D" id="3.40.50.300">
    <property type="entry name" value="P-loop containing nucleotide triphosphate hydrolases"/>
    <property type="match status" value="2"/>
</dbReference>
<accession>A0A7X0M5W3</accession>
<name>A0A7X0M5W3_9ACTN</name>
<organism evidence="2 3">
    <name type="scientific">Sphaerisporangium rubeum</name>
    <dbReference type="NCBI Taxonomy" id="321317"/>
    <lineage>
        <taxon>Bacteria</taxon>
        <taxon>Bacillati</taxon>
        <taxon>Actinomycetota</taxon>
        <taxon>Actinomycetes</taxon>
        <taxon>Streptosporangiales</taxon>
        <taxon>Streptosporangiaceae</taxon>
        <taxon>Sphaerisporangium</taxon>
    </lineage>
</organism>
<feature type="domain" description="ATPase AAA-type core" evidence="1">
    <location>
        <begin position="25"/>
        <end position="402"/>
    </location>
</feature>
<evidence type="ECO:0000313" key="2">
    <source>
        <dbReference type="EMBL" id="MBB6473103.1"/>
    </source>
</evidence>
<protein>
    <submittedName>
        <fullName evidence="2">Putative ATPase</fullName>
    </submittedName>
</protein>
<dbReference type="RefSeq" id="WP_184980628.1">
    <property type="nucleotide sequence ID" value="NZ_BAAALO010000005.1"/>
</dbReference>
<dbReference type="PANTHER" id="PTHR40396">
    <property type="entry name" value="ATPASE-LIKE PROTEIN"/>
    <property type="match status" value="1"/>
</dbReference>
<dbReference type="SUPFAM" id="SSF52540">
    <property type="entry name" value="P-loop containing nucleoside triphosphate hydrolases"/>
    <property type="match status" value="1"/>
</dbReference>
<dbReference type="GO" id="GO:0016887">
    <property type="term" value="F:ATP hydrolysis activity"/>
    <property type="evidence" value="ECO:0007669"/>
    <property type="project" value="InterPro"/>
</dbReference>
<dbReference type="InterPro" id="IPR027417">
    <property type="entry name" value="P-loop_NTPase"/>
</dbReference>
<dbReference type="Pfam" id="PF13304">
    <property type="entry name" value="AAA_21"/>
    <property type="match status" value="1"/>
</dbReference>
<sequence length="451" mass="49998">MITRIEAYGYRCFQTLGVDLGRYHVFAGANGAGKTTLLDIPALLGDMLDRRRVVSAFLERQEHGRAPRASTPVELLHKGEGDSIGFAVEARLDDDLSEVLAQAAQVRHGERRVHTHLRYELRLRVTPRTVDVETEYLYLDFRADTGVEMEASPHGTAERGLEEVPPNRRPVIMRSSRSPATGYLPETNTMVTDLVLPEKFPAQTEPSPGNVAIPPLRVPFEQLALGSIPSDETLFPAALWFAQLLRERAVFFAPDWEALRRPAPPGDPLRLLPSGGNMPWLALHLQQTDTERFAAWVDHVRSALPQVAAIHAVEREEDHYAYFSVEYTGGYRVTSSGLSDGTLRILALTLLPYLGEKVMPRLLVTEEPENGIHPRAIETVVESLSSLWDTQVLVSTHSPIVLAHTELSDVLAARLNDDGSVGVVRGDRHPRLREWRGSLDVGTLFASGVLS</sequence>
<gene>
    <name evidence="2" type="ORF">BJ992_002534</name>
</gene>
<dbReference type="PANTHER" id="PTHR40396:SF1">
    <property type="entry name" value="ATPASE AAA-TYPE CORE DOMAIN-CONTAINING PROTEIN"/>
    <property type="match status" value="1"/>
</dbReference>
<keyword evidence="3" id="KW-1185">Reference proteome</keyword>
<dbReference type="GO" id="GO:0005524">
    <property type="term" value="F:ATP binding"/>
    <property type="evidence" value="ECO:0007669"/>
    <property type="project" value="InterPro"/>
</dbReference>
<dbReference type="InterPro" id="IPR003959">
    <property type="entry name" value="ATPase_AAA_core"/>
</dbReference>
<evidence type="ECO:0000259" key="1">
    <source>
        <dbReference type="Pfam" id="PF13304"/>
    </source>
</evidence>
<dbReference type="Proteomes" id="UP000555564">
    <property type="component" value="Unassembled WGS sequence"/>
</dbReference>
<dbReference type="PIRSF" id="PIRSF029347">
    <property type="entry name" value="RecF"/>
    <property type="match status" value="1"/>
</dbReference>
<dbReference type="EMBL" id="JACHIU010000001">
    <property type="protein sequence ID" value="MBB6473103.1"/>
    <property type="molecule type" value="Genomic_DNA"/>
</dbReference>
<reference evidence="2 3" key="1">
    <citation type="submission" date="2020-08" db="EMBL/GenBank/DDBJ databases">
        <title>Sequencing the genomes of 1000 actinobacteria strains.</title>
        <authorList>
            <person name="Klenk H.-P."/>
        </authorList>
    </citation>
    <scope>NUCLEOTIDE SEQUENCE [LARGE SCALE GENOMIC DNA]</scope>
    <source>
        <strain evidence="2 3">DSM 44936</strain>
    </source>
</reference>
<dbReference type="NCBIfam" id="NF047739">
    <property type="entry name" value="antiphage_MADS3"/>
    <property type="match status" value="1"/>
</dbReference>
<dbReference type="InterPro" id="IPR014555">
    <property type="entry name" value="RecF-like"/>
</dbReference>
<proteinExistence type="predicted"/>